<dbReference type="OrthoDB" id="507840at2"/>
<feature type="region of interest" description="Disordered" evidence="2">
    <location>
        <begin position="80"/>
        <end position="142"/>
    </location>
</feature>
<dbReference type="Proteomes" id="UP000441797">
    <property type="component" value="Unassembled WGS sequence"/>
</dbReference>
<proteinExistence type="predicted"/>
<dbReference type="GO" id="GO:0004222">
    <property type="term" value="F:metalloendopeptidase activity"/>
    <property type="evidence" value="ECO:0007669"/>
    <property type="project" value="TreeGrafter"/>
</dbReference>
<comment type="caution">
    <text evidence="4">The sequence shown here is derived from an EMBL/GenBank/DDBJ whole genome shotgun (WGS) entry which is preliminary data.</text>
</comment>
<keyword evidence="1" id="KW-0732">Signal</keyword>
<dbReference type="AlphaFoldDB" id="A0A6N8FVA6"/>
<keyword evidence="5" id="KW-1185">Reference proteome</keyword>
<dbReference type="SUPFAM" id="SSF51261">
    <property type="entry name" value="Duplicated hybrid motif"/>
    <property type="match status" value="1"/>
</dbReference>
<dbReference type="InterPro" id="IPR016047">
    <property type="entry name" value="M23ase_b-sheet_dom"/>
</dbReference>
<dbReference type="InterPro" id="IPR011055">
    <property type="entry name" value="Dup_hybrid_motif"/>
</dbReference>
<evidence type="ECO:0000313" key="4">
    <source>
        <dbReference type="EMBL" id="MUL36704.1"/>
    </source>
</evidence>
<evidence type="ECO:0000256" key="2">
    <source>
        <dbReference type="SAM" id="MobiDB-lite"/>
    </source>
</evidence>
<dbReference type="EMBL" id="NAPY01000013">
    <property type="protein sequence ID" value="MUL36704.1"/>
    <property type="molecule type" value="Genomic_DNA"/>
</dbReference>
<dbReference type="PANTHER" id="PTHR21666:SF289">
    <property type="entry name" value="L-ALA--D-GLU ENDOPEPTIDASE"/>
    <property type="match status" value="1"/>
</dbReference>
<feature type="domain" description="M23ase beta-sheet core" evidence="3">
    <location>
        <begin position="290"/>
        <end position="393"/>
    </location>
</feature>
<accession>A0A6N8FVA6</accession>
<dbReference type="Gene3D" id="2.70.70.10">
    <property type="entry name" value="Glucose Permease (Domain IIA)"/>
    <property type="match status" value="1"/>
</dbReference>
<dbReference type="InterPro" id="IPR050570">
    <property type="entry name" value="Cell_wall_metabolism_enzyme"/>
</dbReference>
<dbReference type="RefSeq" id="WP_105221486.1">
    <property type="nucleotide sequence ID" value="NZ_CAWNSU010000096.1"/>
</dbReference>
<evidence type="ECO:0000256" key="1">
    <source>
        <dbReference type="ARBA" id="ARBA00022729"/>
    </source>
</evidence>
<protein>
    <recommendedName>
        <fullName evidence="3">M23ase beta-sheet core domain-containing protein</fullName>
    </recommendedName>
</protein>
<feature type="compositionally biased region" description="Polar residues" evidence="2">
    <location>
        <begin position="114"/>
        <end position="141"/>
    </location>
</feature>
<reference evidence="4 5" key="1">
    <citation type="journal article" date="2019" name="Front. Microbiol.">
        <title>Genomic Features for Desiccation Tolerance and Sugar Biosynthesis in the Extremophile Gloeocapsopsis sp. UTEX B3054.</title>
        <authorList>
            <person name="Urrejola C."/>
            <person name="Alcorta J."/>
            <person name="Salas L."/>
            <person name="Vasquez M."/>
            <person name="Polz M.F."/>
            <person name="Vicuna R."/>
            <person name="Diez B."/>
        </authorList>
    </citation>
    <scope>NUCLEOTIDE SEQUENCE [LARGE SCALE GENOMIC DNA]</scope>
    <source>
        <strain evidence="4 5">1H9</strain>
    </source>
</reference>
<evidence type="ECO:0000259" key="3">
    <source>
        <dbReference type="Pfam" id="PF01551"/>
    </source>
</evidence>
<gene>
    <name evidence="4" type="ORF">BWI75_10175</name>
</gene>
<evidence type="ECO:0000313" key="5">
    <source>
        <dbReference type="Proteomes" id="UP000441797"/>
    </source>
</evidence>
<dbReference type="CDD" id="cd12797">
    <property type="entry name" value="M23_peptidase"/>
    <property type="match status" value="1"/>
</dbReference>
<feature type="compositionally biased region" description="Low complexity" evidence="2">
    <location>
        <begin position="81"/>
        <end position="100"/>
    </location>
</feature>
<sequence>MNQRNKNANTPSSYLRRHSLLLPSLTCLGIVSLLSHKPGFAQESIDIVVPIKENSQLSSVSAAPAADAHQARVERLRQKLASPAVPVKPKVPATSSVPSRSTPPVPKTVQTQPRQSTSQKTASNQTPDFSKSHIDPTNYSIGATKYEPPSAVVLSERSTGCRAVVRSGQGGASVCSNSASRPKVAISNSRSQLTRIPKTSNQIASVSPVVGSRTQVTKASDAKKPPAYIQQAIALVNQSISPSTQAYYNRTLRQGQLSRRNTGLLFPLTIPAPITSLFGWRIHPIAGDRRFHSGTDLGAPMGTPVLAAYTGNVAVSDFLGGYGLTVVLDHEVSEKLSKAAESPLDHPPHQTLYAHLSETFVKPGEKVKQGTVIGLVGSTGNSTGPHLHFETRHLTPDGWVASDPGFELEYALTQLVEVLKTARSQQETDRS</sequence>
<dbReference type="PANTHER" id="PTHR21666">
    <property type="entry name" value="PEPTIDASE-RELATED"/>
    <property type="match status" value="1"/>
</dbReference>
<name>A0A6N8FVA6_9CHRO</name>
<organism evidence="4 5">
    <name type="scientific">Gloeocapsopsis dulcis AAB1 = 1H9</name>
    <dbReference type="NCBI Taxonomy" id="1433147"/>
    <lineage>
        <taxon>Bacteria</taxon>
        <taxon>Bacillati</taxon>
        <taxon>Cyanobacteriota</taxon>
        <taxon>Cyanophyceae</taxon>
        <taxon>Oscillatoriophycideae</taxon>
        <taxon>Chroococcales</taxon>
        <taxon>Chroococcaceae</taxon>
        <taxon>Gloeocapsopsis</taxon>
        <taxon>Gloeocapsopsis dulcis</taxon>
    </lineage>
</organism>
<dbReference type="Pfam" id="PF01551">
    <property type="entry name" value="Peptidase_M23"/>
    <property type="match status" value="1"/>
</dbReference>